<evidence type="ECO:0000313" key="1">
    <source>
        <dbReference type="EMBL" id="TQM18619.1"/>
    </source>
</evidence>
<dbReference type="Proteomes" id="UP000320235">
    <property type="component" value="Unassembled WGS sequence"/>
</dbReference>
<sequence>MTVEPSNSSENASDDYEARWRAIEATIGKAVVMWSRAEFLIAMTFRAALESPPPLSAYLARRLSTAQLIEALKIAGKGYGGQEADAINGWLKKCSALNDERNSIFHGSYADQSDGVTWHPTIIWMNRKGEGEAPAHLDTRRFDHAAFEKFTAGCSELFKLHSGLPKNLRDWINNTDETVAEDQSR</sequence>
<dbReference type="RefSeq" id="WP_141896656.1">
    <property type="nucleotide sequence ID" value="NZ_BAABLH010000006.1"/>
</dbReference>
<keyword evidence="2" id="KW-1185">Reference proteome</keyword>
<dbReference type="AlphaFoldDB" id="A0A543EAV8"/>
<proteinExistence type="predicted"/>
<gene>
    <name evidence="1" type="ORF">FB391_3750</name>
</gene>
<protein>
    <submittedName>
        <fullName evidence="1">Uncharacterized protein</fullName>
    </submittedName>
</protein>
<accession>A0A543EAV8</accession>
<dbReference type="EMBL" id="VFPE01000008">
    <property type="protein sequence ID" value="TQM18619.1"/>
    <property type="molecule type" value="Genomic_DNA"/>
</dbReference>
<name>A0A543EAV8_9MICO</name>
<evidence type="ECO:0000313" key="2">
    <source>
        <dbReference type="Proteomes" id="UP000320235"/>
    </source>
</evidence>
<organism evidence="1 2">
    <name type="scientific">Microbacterium kyungheense</name>
    <dbReference type="NCBI Taxonomy" id="1263636"/>
    <lineage>
        <taxon>Bacteria</taxon>
        <taxon>Bacillati</taxon>
        <taxon>Actinomycetota</taxon>
        <taxon>Actinomycetes</taxon>
        <taxon>Micrococcales</taxon>
        <taxon>Microbacteriaceae</taxon>
        <taxon>Microbacterium</taxon>
    </lineage>
</organism>
<reference evidence="1 2" key="1">
    <citation type="submission" date="2019-06" db="EMBL/GenBank/DDBJ databases">
        <title>Sequencing the genomes of 1000 actinobacteria strains.</title>
        <authorList>
            <person name="Klenk H.-P."/>
        </authorList>
    </citation>
    <scope>NUCLEOTIDE SEQUENCE [LARGE SCALE GENOMIC DNA]</scope>
    <source>
        <strain evidence="1 2">DSM 105492</strain>
    </source>
</reference>
<comment type="caution">
    <text evidence="1">The sequence shown here is derived from an EMBL/GenBank/DDBJ whole genome shotgun (WGS) entry which is preliminary data.</text>
</comment>